<sequence>MRKLWIFCLIVCSNQSFATPTSATKWHAEEVISGLGVPWGMAPIDQHQVLITERNGRVGILNHSTQKYQPIFHFPNVVTNGQGGLLDVAPSPFDDKAFYFTYSKEVEAGIETALAKAYLVENHIVGLTELFVSSSGSTTNRHFGSRIAFDQYYLYLSIGDRGERENGQNLTTHAGSIIRLNPDGTPPKDNPFAEQNDAQNAIWSYGHRNPQGIIFLRDRNELWSVEHGPRGGDEVNLIVKGANYGWPITSHGKEYWNPLPVGQAQEMKGIESPKKVYIPSIAPSSMIYYQGEQYPNLKNKLLLGALKLTHINILTLDAHGNIIEEQRILSDLKERIRALTVTPDGHILFSSDSGKVYRLSTLHE</sequence>
<feature type="domain" description="Glucose/Sorbosone dehydrogenase" evidence="2">
    <location>
        <begin position="37"/>
        <end position="357"/>
    </location>
</feature>
<protein>
    <submittedName>
        <fullName evidence="3">PQQ-dependent sugar dehydrogenase</fullName>
    </submittedName>
</protein>
<accession>A0A3A6QJA3</accession>
<dbReference type="RefSeq" id="WP_120032094.1">
    <property type="nucleotide sequence ID" value="NZ_QVMU01000012.1"/>
</dbReference>
<dbReference type="Pfam" id="PF07995">
    <property type="entry name" value="GSDH"/>
    <property type="match status" value="1"/>
</dbReference>
<dbReference type="PANTHER" id="PTHR19328">
    <property type="entry name" value="HEDGEHOG-INTERACTING PROTEIN"/>
    <property type="match status" value="1"/>
</dbReference>
<keyword evidence="4" id="KW-1185">Reference proteome</keyword>
<dbReference type="SUPFAM" id="SSF50952">
    <property type="entry name" value="Soluble quinoprotein glucose dehydrogenase"/>
    <property type="match status" value="1"/>
</dbReference>
<keyword evidence="1" id="KW-0732">Signal</keyword>
<gene>
    <name evidence="3" type="ORF">DZ860_13400</name>
</gene>
<dbReference type="Proteomes" id="UP000273252">
    <property type="component" value="Unassembled WGS sequence"/>
</dbReference>
<reference evidence="3 4" key="1">
    <citation type="submission" date="2018-08" db="EMBL/GenBank/DDBJ databases">
        <title>Vibrio isolated from the Eastern China Marginal Seas.</title>
        <authorList>
            <person name="Li Y."/>
        </authorList>
    </citation>
    <scope>NUCLEOTIDE SEQUENCE [LARGE SCALE GENOMIC DNA]</scope>
    <source>
        <strain evidence="3 4">BEI233</strain>
    </source>
</reference>
<proteinExistence type="predicted"/>
<evidence type="ECO:0000313" key="3">
    <source>
        <dbReference type="EMBL" id="RJX70152.1"/>
    </source>
</evidence>
<dbReference type="InterPro" id="IPR011042">
    <property type="entry name" value="6-blade_b-propeller_TolB-like"/>
</dbReference>
<dbReference type="EMBL" id="QVMU01000012">
    <property type="protein sequence ID" value="RJX70152.1"/>
    <property type="molecule type" value="Genomic_DNA"/>
</dbReference>
<evidence type="ECO:0000313" key="4">
    <source>
        <dbReference type="Proteomes" id="UP000273252"/>
    </source>
</evidence>
<evidence type="ECO:0000256" key="1">
    <source>
        <dbReference type="SAM" id="SignalP"/>
    </source>
</evidence>
<comment type="caution">
    <text evidence="3">The sequence shown here is derived from an EMBL/GenBank/DDBJ whole genome shotgun (WGS) entry which is preliminary data.</text>
</comment>
<dbReference type="Gene3D" id="2.120.10.30">
    <property type="entry name" value="TolB, C-terminal domain"/>
    <property type="match status" value="1"/>
</dbReference>
<organism evidence="3 4">
    <name type="scientific">Vibrio sinensis</name>
    <dbReference type="NCBI Taxonomy" id="2302434"/>
    <lineage>
        <taxon>Bacteria</taxon>
        <taxon>Pseudomonadati</taxon>
        <taxon>Pseudomonadota</taxon>
        <taxon>Gammaproteobacteria</taxon>
        <taxon>Vibrionales</taxon>
        <taxon>Vibrionaceae</taxon>
        <taxon>Vibrio</taxon>
    </lineage>
</organism>
<feature type="signal peptide" evidence="1">
    <location>
        <begin position="1"/>
        <end position="18"/>
    </location>
</feature>
<dbReference type="PANTHER" id="PTHR19328:SF75">
    <property type="entry name" value="ALDOSE SUGAR DEHYDROGENASE YLII"/>
    <property type="match status" value="1"/>
</dbReference>
<dbReference type="InterPro" id="IPR011041">
    <property type="entry name" value="Quinoprot_gluc/sorb_DH_b-prop"/>
</dbReference>
<dbReference type="InterPro" id="IPR012938">
    <property type="entry name" value="Glc/Sorbosone_DH"/>
</dbReference>
<evidence type="ECO:0000259" key="2">
    <source>
        <dbReference type="Pfam" id="PF07995"/>
    </source>
</evidence>
<dbReference type="OrthoDB" id="9770043at2"/>
<name>A0A3A6QJA3_9VIBR</name>
<feature type="chain" id="PRO_5017380765" evidence="1">
    <location>
        <begin position="19"/>
        <end position="364"/>
    </location>
</feature>
<dbReference type="AlphaFoldDB" id="A0A3A6QJA3"/>